<dbReference type="InterPro" id="IPR011042">
    <property type="entry name" value="6-blade_b-propeller_TolB-like"/>
</dbReference>
<dbReference type="PANTHER" id="PTHR11799">
    <property type="entry name" value="PARAOXONASE"/>
    <property type="match status" value="1"/>
</dbReference>
<dbReference type="OrthoDB" id="5307922at2759"/>
<evidence type="ECO:0000256" key="1">
    <source>
        <dbReference type="SAM" id="SignalP"/>
    </source>
</evidence>
<dbReference type="AlphaFoldDB" id="A0A4S2MJA4"/>
<organism evidence="2 3">
    <name type="scientific">Ascodesmis nigricans</name>
    <dbReference type="NCBI Taxonomy" id="341454"/>
    <lineage>
        <taxon>Eukaryota</taxon>
        <taxon>Fungi</taxon>
        <taxon>Dikarya</taxon>
        <taxon>Ascomycota</taxon>
        <taxon>Pezizomycotina</taxon>
        <taxon>Pezizomycetes</taxon>
        <taxon>Pezizales</taxon>
        <taxon>Ascodesmidaceae</taxon>
        <taxon>Ascodesmis</taxon>
    </lineage>
</organism>
<accession>A0A4S2MJA4</accession>
<dbReference type="Gene3D" id="2.120.10.30">
    <property type="entry name" value="TolB, C-terminal domain"/>
    <property type="match status" value="1"/>
</dbReference>
<evidence type="ECO:0000313" key="3">
    <source>
        <dbReference type="Proteomes" id="UP000298138"/>
    </source>
</evidence>
<name>A0A4S2MJA4_9PEZI</name>
<proteinExistence type="predicted"/>
<gene>
    <name evidence="2" type="ORF">EX30DRAFT_352129</name>
</gene>
<evidence type="ECO:0000313" key="2">
    <source>
        <dbReference type="EMBL" id="TGZ77051.1"/>
    </source>
</evidence>
<dbReference type="InterPro" id="IPR051288">
    <property type="entry name" value="Serum_paraoxonase/arylesterase"/>
</dbReference>
<feature type="signal peptide" evidence="1">
    <location>
        <begin position="1"/>
        <end position="28"/>
    </location>
</feature>
<feature type="chain" id="PRO_5020348603" description="Calcium-dependent phosphotriesterase" evidence="1">
    <location>
        <begin position="29"/>
        <end position="436"/>
    </location>
</feature>
<protein>
    <recommendedName>
        <fullName evidence="4">Calcium-dependent phosphotriesterase</fullName>
    </recommendedName>
</protein>
<sequence>MGLSSVLFATVMALLAGLIVPQIRYSLGLFHIGVDFKPQLPVVSTFAATCTPHHRDLLVGCEDLHLVGDHTIYTACEAGLPLDNRLKWARDKAINVSHIPGDKLFRWDLKTDSVVELELKNMPVDPTTGKLDTSAAERSFLGMDVNERPDGTVSLYVINLKQPGNVIDKFHHDPATNYATFVTRIEAGDHPEAAWLPDDVFTLPEYDDDDAVFATCDHGTTYHHIEYFTRRPWAWVSFYSKSTGWKIALPNVVSANGIVGDKSPTGPKNGRGRRIYVSEVVNGQILVAKMSDTEYGKLELVDTIVHGRTGDNPTLSADGDDLYITGAASVLNIKSYLTDITPDFSSIETAKDGTVAIERNEDGLPKVSGPGSFIKRFDTTAEGGGKHESLLLDGYGEFANFTTTALVVPNGGKGGKGDLYLTGLKFDGVLVCKNLA</sequence>
<dbReference type="EMBL" id="ML220160">
    <property type="protein sequence ID" value="TGZ77051.1"/>
    <property type="molecule type" value="Genomic_DNA"/>
</dbReference>
<dbReference type="Proteomes" id="UP000298138">
    <property type="component" value="Unassembled WGS sequence"/>
</dbReference>
<evidence type="ECO:0008006" key="4">
    <source>
        <dbReference type="Google" id="ProtNLM"/>
    </source>
</evidence>
<reference evidence="2 3" key="1">
    <citation type="submission" date="2019-04" db="EMBL/GenBank/DDBJ databases">
        <title>Comparative genomics and transcriptomics to analyze fruiting body development in filamentous ascomycetes.</title>
        <authorList>
            <consortium name="DOE Joint Genome Institute"/>
            <person name="Lutkenhaus R."/>
            <person name="Traeger S."/>
            <person name="Breuer J."/>
            <person name="Kuo A."/>
            <person name="Lipzen A."/>
            <person name="Pangilinan J."/>
            <person name="Dilworth D."/>
            <person name="Sandor L."/>
            <person name="Poggeler S."/>
            <person name="Barry K."/>
            <person name="Grigoriev I.V."/>
            <person name="Nowrousian M."/>
        </authorList>
    </citation>
    <scope>NUCLEOTIDE SEQUENCE [LARGE SCALE GENOMIC DNA]</scope>
    <source>
        <strain evidence="2 3">CBS 389.68</strain>
    </source>
</reference>
<dbReference type="InParanoid" id="A0A4S2MJA4"/>
<keyword evidence="1" id="KW-0732">Signal</keyword>
<dbReference type="SUPFAM" id="SSF63829">
    <property type="entry name" value="Calcium-dependent phosphotriesterase"/>
    <property type="match status" value="1"/>
</dbReference>
<dbReference type="PANTHER" id="PTHR11799:SF12">
    <property type="entry name" value="PARAOXONASE-RELATED"/>
    <property type="match status" value="1"/>
</dbReference>
<keyword evidence="3" id="KW-1185">Reference proteome</keyword>